<evidence type="ECO:0000256" key="13">
    <source>
        <dbReference type="ARBA" id="ARBA00045816"/>
    </source>
</evidence>
<evidence type="ECO:0000256" key="8">
    <source>
        <dbReference type="ARBA" id="ARBA00022859"/>
    </source>
</evidence>
<dbReference type="PANTHER" id="PTHR13113:SF1">
    <property type="entry name" value="EVOLUTIONARILY CONSERVED SIGNALING INTERMEDIATE IN TOLL PATHWAY, MITOCHONDRIAL"/>
    <property type="match status" value="1"/>
</dbReference>
<evidence type="ECO:0000256" key="1">
    <source>
        <dbReference type="ARBA" id="ARBA00004123"/>
    </source>
</evidence>
<dbReference type="PANTHER" id="PTHR13113">
    <property type="entry name" value="ECSIT EVOLUTIONARILY CONSERVED SIGNALING INTERMEDIATE IN TOLL PATHWAYS"/>
    <property type="match status" value="1"/>
</dbReference>
<feature type="region of interest" description="Disordered" evidence="15">
    <location>
        <begin position="76"/>
        <end position="108"/>
    </location>
</feature>
<comment type="function">
    <text evidence="12">As part of the MCIA complex, involved in the assembly of the mitochondrial complex I.</text>
</comment>
<dbReference type="InterPro" id="IPR029342">
    <property type="entry name" value="ECIST_C"/>
</dbReference>
<accession>S7PAI8</accession>
<dbReference type="InterPro" id="IPR046448">
    <property type="entry name" value="ECSIT_N"/>
</dbReference>
<keyword evidence="10" id="KW-0496">Mitochondrion</keyword>
<feature type="region of interest" description="Disordered" evidence="15">
    <location>
        <begin position="429"/>
        <end position="461"/>
    </location>
</feature>
<evidence type="ECO:0000256" key="4">
    <source>
        <dbReference type="ARBA" id="ARBA00007674"/>
    </source>
</evidence>
<evidence type="ECO:0000313" key="18">
    <source>
        <dbReference type="Proteomes" id="UP000052978"/>
    </source>
</evidence>
<evidence type="ECO:0000256" key="7">
    <source>
        <dbReference type="ARBA" id="ARBA00022588"/>
    </source>
</evidence>
<evidence type="ECO:0000256" key="5">
    <source>
        <dbReference type="ARBA" id="ARBA00019998"/>
    </source>
</evidence>
<evidence type="ECO:0000256" key="9">
    <source>
        <dbReference type="ARBA" id="ARBA00022946"/>
    </source>
</evidence>
<keyword evidence="11" id="KW-0539">Nucleus</keyword>
<sequence>MAAPSSQMAVAQIRRPPAFVGGCPTSKGMSWAQAIMLARGLSRGWRGICGAALTGAPFSQVPSQVPRGLHCSVATHSSDSSLVPRPPEPLRQPAKPLSPHEELFRPAPDGARDKASFVRAVQNFGQHNVHKRGHVDFIYLALRKMRDYGVEKDLAVYNLLLDVFPKEVFRPRNVFQKIFVHYPRQQECGLAVLEQMENHGVMPNKETEFLLVQIFGRKSYPMLKFVRMKLWFSRFKNINPFPVPRDLPKDPVDLAMLGLRHIEPDLSARVTVYQMASPKDSTGTADPTEQHIVGIQSPDQQAALARHNPARPLFVEGPFSLWLRDKCVYYHILRADLVPPEEREVEEIPEEWNLYYPIQLDLKYGRGGWDDYEFDIDEVEEGPVFAMCMAGAHDQATLAKWIQGLQETNPALAQIPVIFRLTGSTGELLASSSGLEEPSPPPPQEQEEEEDHTQRQQRGQS</sequence>
<dbReference type="Proteomes" id="UP000052978">
    <property type="component" value="Unassembled WGS sequence"/>
</dbReference>
<dbReference type="eggNOG" id="KOG3941">
    <property type="taxonomic scope" value="Eukaryota"/>
</dbReference>
<dbReference type="Pfam" id="PF14784">
    <property type="entry name" value="ECSIT_C"/>
    <property type="match status" value="1"/>
</dbReference>
<gene>
    <name evidence="17" type="ORF">D623_10003853</name>
</gene>
<evidence type="ECO:0000313" key="17">
    <source>
        <dbReference type="EMBL" id="EPQ04682.1"/>
    </source>
</evidence>
<organism evidence="17 18">
    <name type="scientific">Myotis brandtii</name>
    <name type="common">Brandt's bat</name>
    <dbReference type="NCBI Taxonomy" id="109478"/>
    <lineage>
        <taxon>Eukaryota</taxon>
        <taxon>Metazoa</taxon>
        <taxon>Chordata</taxon>
        <taxon>Craniata</taxon>
        <taxon>Vertebrata</taxon>
        <taxon>Euteleostomi</taxon>
        <taxon>Mammalia</taxon>
        <taxon>Eutheria</taxon>
        <taxon>Laurasiatheria</taxon>
        <taxon>Chiroptera</taxon>
        <taxon>Yangochiroptera</taxon>
        <taxon>Vespertilionidae</taxon>
        <taxon>Myotis</taxon>
    </lineage>
</organism>
<evidence type="ECO:0000256" key="11">
    <source>
        <dbReference type="ARBA" id="ARBA00023242"/>
    </source>
</evidence>
<keyword evidence="6" id="KW-0963">Cytoplasm</keyword>
<evidence type="ECO:0000256" key="10">
    <source>
        <dbReference type="ARBA" id="ARBA00023128"/>
    </source>
</evidence>
<dbReference type="GO" id="GO:0005739">
    <property type="term" value="C:mitochondrion"/>
    <property type="evidence" value="ECO:0007669"/>
    <property type="project" value="UniProtKB-SubCell"/>
</dbReference>
<keyword evidence="9" id="KW-0809">Transit peptide</keyword>
<dbReference type="GO" id="GO:0005634">
    <property type="term" value="C:nucleus"/>
    <property type="evidence" value="ECO:0007669"/>
    <property type="project" value="UniProtKB-SubCell"/>
</dbReference>
<keyword evidence="8" id="KW-0391">Immunity</keyword>
<name>S7PAI8_MYOBR</name>
<evidence type="ECO:0000256" key="6">
    <source>
        <dbReference type="ARBA" id="ARBA00022490"/>
    </source>
</evidence>
<dbReference type="SMART" id="SM01284">
    <property type="entry name" value="ECSIT_Cterm"/>
    <property type="match status" value="1"/>
</dbReference>
<dbReference type="GO" id="GO:0007178">
    <property type="term" value="P:cell surface receptor protein serine/threonine kinase signaling pathway"/>
    <property type="evidence" value="ECO:0007669"/>
    <property type="project" value="TreeGrafter"/>
</dbReference>
<evidence type="ECO:0000256" key="2">
    <source>
        <dbReference type="ARBA" id="ARBA00004173"/>
    </source>
</evidence>
<evidence type="ECO:0000256" key="15">
    <source>
        <dbReference type="SAM" id="MobiDB-lite"/>
    </source>
</evidence>
<feature type="domain" description="ECSIT C-terminal" evidence="16">
    <location>
        <begin position="297"/>
        <end position="422"/>
    </location>
</feature>
<dbReference type="GO" id="GO:0045087">
    <property type="term" value="P:innate immune response"/>
    <property type="evidence" value="ECO:0007669"/>
    <property type="project" value="UniProtKB-KW"/>
</dbReference>
<dbReference type="EMBL" id="KE161628">
    <property type="protein sequence ID" value="EPQ04682.1"/>
    <property type="molecule type" value="Genomic_DNA"/>
</dbReference>
<feature type="compositionally biased region" description="Basic and acidic residues" evidence="15">
    <location>
        <begin position="98"/>
        <end position="108"/>
    </location>
</feature>
<proteinExistence type="inferred from homology"/>
<comment type="subunit">
    <text evidence="14">Interacts with MAP3K1, SMAD4 and TRAF6. Interacts with SMAD1 only after BMP4-treatment. Part of the mitochondrial complex I assembly/MCIA complex that comprises at least the core subunits TMEM126B, NDUFAF1, ECSIT and ACAD9 and complement subunits such as COA1 and TMEM186. Interacts with NDUFAF1. Interacts with ACAD9. Interacts with TRIM59. Interacts with TMEM70 and TMEM242. Interacts (when ubiquitinated) with NF-kappa-B subunits RELA and NFKB1. Interacts with RIGI, IFIT1 and MAVS; these interactions promote RLR-mediated type I IFN induction. Interacts with SQSTM1; this interaction inhibits TLR4 signaling via functional regulation of the TRAF6-ECSIT complex. Interacts with cereblon/CRBN; this interaction inhibits the ubiquitination of ECSIT.</text>
</comment>
<evidence type="ECO:0000256" key="12">
    <source>
        <dbReference type="ARBA" id="ARBA00029396"/>
    </source>
</evidence>
<comment type="function">
    <text evidence="13">Adapter protein that plays a role in different signaling pathways including TLRs and IL-1 pathways or innate antiviral induction signaling. Plays a role in the activation of NF-kappa-B by forming a signal complex with TRAF6 and TAK1/MAP3K7 to activate TAK1/MAP3K7 leading to activation of IKKs. Once ubiquitinated, interacts with the dissociated RELA and NFKB1 proteins and translocates to the nucleus where it induces NF-kappa-B-dependent gene expression. Plays a role in innate antiviral immune response by bridging the pattern recognition receptors RIGI and MDA5/IFIT1 to the MAVS complex at the mitochondrion. Promotes proteolytic activation of MAP3K1. Involved in the BMP signaling pathway. Required for normal embryonic development.</text>
</comment>
<dbReference type="InterPro" id="IPR010418">
    <property type="entry name" value="ECSIT"/>
</dbReference>
<keyword evidence="7" id="KW-0399">Innate immunity</keyword>
<comment type="subcellular location">
    <subcellularLocation>
        <location evidence="3">Cytoplasm</location>
    </subcellularLocation>
    <subcellularLocation>
        <location evidence="2">Mitochondrion</location>
    </subcellularLocation>
    <subcellularLocation>
        <location evidence="1">Nucleus</location>
    </subcellularLocation>
</comment>
<evidence type="ECO:0000256" key="14">
    <source>
        <dbReference type="ARBA" id="ARBA00046917"/>
    </source>
</evidence>
<dbReference type="AlphaFoldDB" id="S7PAI8"/>
<protein>
    <recommendedName>
        <fullName evidence="5">Evolutionarily conserved signaling intermediate in Toll pathway, mitochondrial</fullName>
    </recommendedName>
</protein>
<reference evidence="17 18" key="1">
    <citation type="journal article" date="2013" name="Nat. Commun.">
        <title>Genome analysis reveals insights into physiology and longevity of the Brandt's bat Myotis brandtii.</title>
        <authorList>
            <person name="Seim I."/>
            <person name="Fang X."/>
            <person name="Xiong Z."/>
            <person name="Lobanov A.V."/>
            <person name="Huang Z."/>
            <person name="Ma S."/>
            <person name="Feng Y."/>
            <person name="Turanov A.A."/>
            <person name="Zhu Y."/>
            <person name="Lenz T.L."/>
            <person name="Gerashchenko M.V."/>
            <person name="Fan D."/>
            <person name="Hee Yim S."/>
            <person name="Yao X."/>
            <person name="Jordan D."/>
            <person name="Xiong Y."/>
            <person name="Ma Y."/>
            <person name="Lyapunov A.N."/>
            <person name="Chen G."/>
            <person name="Kulakova O.I."/>
            <person name="Sun Y."/>
            <person name="Lee S.G."/>
            <person name="Bronson R.T."/>
            <person name="Moskalev A.A."/>
            <person name="Sunyaev S.R."/>
            <person name="Zhang G."/>
            <person name="Krogh A."/>
            <person name="Wang J."/>
            <person name="Gladyshev V.N."/>
        </authorList>
    </citation>
    <scope>NUCLEOTIDE SEQUENCE [LARGE SCALE GENOMIC DNA]</scope>
</reference>
<evidence type="ECO:0000259" key="16">
    <source>
        <dbReference type="SMART" id="SM01284"/>
    </source>
</evidence>
<evidence type="ECO:0000256" key="3">
    <source>
        <dbReference type="ARBA" id="ARBA00004496"/>
    </source>
</evidence>
<comment type="similarity">
    <text evidence="4">Belongs to the ECSIT family.</text>
</comment>
<dbReference type="Pfam" id="PF06239">
    <property type="entry name" value="ECSIT_N"/>
    <property type="match status" value="1"/>
</dbReference>
<keyword evidence="18" id="KW-1185">Reference proteome</keyword>